<evidence type="ECO:0000313" key="3">
    <source>
        <dbReference type="Proteomes" id="UP001064971"/>
    </source>
</evidence>
<dbReference type="Proteomes" id="UP001064971">
    <property type="component" value="Chromosome"/>
</dbReference>
<feature type="domain" description="Aminoglycoside phosphotransferase" evidence="1">
    <location>
        <begin position="10"/>
        <end position="212"/>
    </location>
</feature>
<dbReference type="Gene3D" id="3.90.1200.10">
    <property type="match status" value="1"/>
</dbReference>
<reference evidence="2" key="1">
    <citation type="submission" date="2022-07" db="EMBL/GenBank/DDBJ databases">
        <title>Complete Genome Sequence of the Radioresistant Bacterium Deinococcus aetherius ST0316, Isolated from the Air Dust collected in Lower Stratosphere above Japan.</title>
        <authorList>
            <person name="Satoh K."/>
            <person name="Hagiwara K."/>
            <person name="Katsumata K."/>
            <person name="Kubo A."/>
            <person name="Yokobori S."/>
            <person name="Yamagishi A."/>
            <person name="Oono Y."/>
            <person name="Narumi I."/>
        </authorList>
    </citation>
    <scope>NUCLEOTIDE SEQUENCE</scope>
    <source>
        <strain evidence="2">ST0316</strain>
    </source>
</reference>
<keyword evidence="3" id="KW-1185">Reference proteome</keyword>
<dbReference type="InterPro" id="IPR051678">
    <property type="entry name" value="AGP_Transferase"/>
</dbReference>
<evidence type="ECO:0000259" key="1">
    <source>
        <dbReference type="Pfam" id="PF01636"/>
    </source>
</evidence>
<gene>
    <name evidence="2" type="ORF">DAETH_14000</name>
</gene>
<dbReference type="InterPro" id="IPR011009">
    <property type="entry name" value="Kinase-like_dom_sf"/>
</dbReference>
<dbReference type="PANTHER" id="PTHR21310">
    <property type="entry name" value="AMINOGLYCOSIDE PHOSPHOTRANSFERASE-RELATED-RELATED"/>
    <property type="match status" value="1"/>
</dbReference>
<dbReference type="SUPFAM" id="SSF56112">
    <property type="entry name" value="Protein kinase-like (PK-like)"/>
    <property type="match status" value="1"/>
</dbReference>
<dbReference type="EMBL" id="AP026560">
    <property type="protein sequence ID" value="BDP41431.1"/>
    <property type="molecule type" value="Genomic_DNA"/>
</dbReference>
<dbReference type="Pfam" id="PF01636">
    <property type="entry name" value="APH"/>
    <property type="match status" value="1"/>
</dbReference>
<evidence type="ECO:0000313" key="2">
    <source>
        <dbReference type="EMBL" id="BDP41431.1"/>
    </source>
</evidence>
<sequence>MAFAPPVSSPLSGGASTVYLLNPEVVLRVPRADLEHSASFERERLVISLARQAGVRTPALLAFGTLPWAPGKPYMLLERVHGVNLGQLGRPPGELPDTYRELGRDLARWHLRAAHEHDGLALLPRDEHPDPRVGLEALAEEGYLPSEMAEWLGAWLDRLAPQTAQPLVWRVVHGDARPTNVLVSERSGLYRALLDWGDAAWADPASEFALLPLRAVPFALEGYRELRPGVEAEVSEVRVLWYHLGWAVHALRRERSTERTWSAPPVGRLLELLRFFVGDVPPAWRTLRPPL</sequence>
<accession>A0ABM8ACI0</accession>
<dbReference type="RefSeq" id="WP_264777402.1">
    <property type="nucleotide sequence ID" value="NZ_AP026560.1"/>
</dbReference>
<protein>
    <recommendedName>
        <fullName evidence="1">Aminoglycoside phosphotransferase domain-containing protein</fullName>
    </recommendedName>
</protein>
<dbReference type="InterPro" id="IPR002575">
    <property type="entry name" value="Aminoglycoside_PTrfase"/>
</dbReference>
<name>A0ABM8ACI0_9DEIO</name>
<proteinExistence type="predicted"/>
<organism evidence="2 3">
    <name type="scientific">Deinococcus aetherius</name>
    <dbReference type="NCBI Taxonomy" id="200252"/>
    <lineage>
        <taxon>Bacteria</taxon>
        <taxon>Thermotogati</taxon>
        <taxon>Deinococcota</taxon>
        <taxon>Deinococci</taxon>
        <taxon>Deinococcales</taxon>
        <taxon>Deinococcaceae</taxon>
        <taxon>Deinococcus</taxon>
    </lineage>
</organism>